<organism evidence="1 2">
    <name type="scientific">Thanatephorus cucumeris (strain AG1-IA)</name>
    <name type="common">Rice sheath blight fungus</name>
    <name type="synonym">Rhizoctonia solani</name>
    <dbReference type="NCBI Taxonomy" id="983506"/>
    <lineage>
        <taxon>Eukaryota</taxon>
        <taxon>Fungi</taxon>
        <taxon>Dikarya</taxon>
        <taxon>Basidiomycota</taxon>
        <taxon>Agaricomycotina</taxon>
        <taxon>Agaricomycetes</taxon>
        <taxon>Cantharellales</taxon>
        <taxon>Ceratobasidiaceae</taxon>
        <taxon>Rhizoctonia</taxon>
        <taxon>Rhizoctonia solani AG-1</taxon>
    </lineage>
</organism>
<dbReference type="AlphaFoldDB" id="L8WI28"/>
<reference evidence="1 2" key="1">
    <citation type="journal article" date="2013" name="Nat. Commun.">
        <title>The evolution and pathogenic mechanisms of the rice sheath blight pathogen.</title>
        <authorList>
            <person name="Zheng A."/>
            <person name="Lin R."/>
            <person name="Xu L."/>
            <person name="Qin P."/>
            <person name="Tang C."/>
            <person name="Ai P."/>
            <person name="Zhang D."/>
            <person name="Liu Y."/>
            <person name="Sun Z."/>
            <person name="Feng H."/>
            <person name="Wang Y."/>
            <person name="Chen Y."/>
            <person name="Liang X."/>
            <person name="Fu R."/>
            <person name="Li Q."/>
            <person name="Zhang J."/>
            <person name="Yu X."/>
            <person name="Xie Z."/>
            <person name="Ding L."/>
            <person name="Guan P."/>
            <person name="Tang J."/>
            <person name="Liang Y."/>
            <person name="Wang S."/>
            <person name="Deng Q."/>
            <person name="Li S."/>
            <person name="Zhu J."/>
            <person name="Wang L."/>
            <person name="Liu H."/>
            <person name="Li P."/>
        </authorList>
    </citation>
    <scope>NUCLEOTIDE SEQUENCE [LARGE SCALE GENOMIC DNA]</scope>
    <source>
        <strain evidence="2">AG-1 IA</strain>
    </source>
</reference>
<evidence type="ECO:0000313" key="1">
    <source>
        <dbReference type="EMBL" id="ELU37590.1"/>
    </source>
</evidence>
<protein>
    <submittedName>
        <fullName evidence="1">Uncharacterized protein</fullName>
    </submittedName>
</protein>
<comment type="caution">
    <text evidence="1">The sequence shown here is derived from an EMBL/GenBank/DDBJ whole genome shotgun (WGS) entry which is preliminary data.</text>
</comment>
<dbReference type="Proteomes" id="UP000011668">
    <property type="component" value="Unassembled WGS sequence"/>
</dbReference>
<evidence type="ECO:0000313" key="2">
    <source>
        <dbReference type="Proteomes" id="UP000011668"/>
    </source>
</evidence>
<accession>L8WI28</accession>
<proteinExistence type="predicted"/>
<sequence length="69" mass="8068">MYRQANRLACPSRVVVGSGQYNDPSMGSAYWADGARTTHSTFWPCILRRVFAQRRFHCLWIRRQHNPSV</sequence>
<gene>
    <name evidence="1" type="ORF">AG1IA_08380</name>
</gene>
<keyword evidence="2" id="KW-1185">Reference proteome</keyword>
<name>L8WI28_THACA</name>
<dbReference type="HOGENOM" id="CLU_2777663_0_0_1"/>
<dbReference type="EMBL" id="AFRT01002549">
    <property type="protein sequence ID" value="ELU37590.1"/>
    <property type="molecule type" value="Genomic_DNA"/>
</dbReference>